<accession>A0A9P1V4T9</accession>
<dbReference type="NCBIfam" id="NF033153">
    <property type="entry name" value="phage_ICD_like"/>
    <property type="match status" value="1"/>
</dbReference>
<dbReference type="EMBL" id="CPZF01000014">
    <property type="protein sequence ID" value="CNG45492.1"/>
    <property type="molecule type" value="Genomic_DNA"/>
</dbReference>
<evidence type="ECO:0000313" key="1">
    <source>
        <dbReference type="EMBL" id="CNG45492.1"/>
    </source>
</evidence>
<dbReference type="RefSeq" id="WP_050132185.1">
    <property type="nucleotide sequence ID" value="NZ_CPZF01000014.1"/>
</dbReference>
<comment type="caution">
    <text evidence="1">The sequence shown here is derived from an EMBL/GenBank/DDBJ whole genome shotgun (WGS) entry which is preliminary data.</text>
</comment>
<organism evidence="1 2">
    <name type="scientific">Yersinia enterocolitica</name>
    <dbReference type="NCBI Taxonomy" id="630"/>
    <lineage>
        <taxon>Bacteria</taxon>
        <taxon>Pseudomonadati</taxon>
        <taxon>Pseudomonadota</taxon>
        <taxon>Gammaproteobacteria</taxon>
        <taxon>Enterobacterales</taxon>
        <taxon>Yersiniaceae</taxon>
        <taxon>Yersinia</taxon>
    </lineage>
</organism>
<gene>
    <name evidence="1" type="ORF">ERS137939_04073</name>
</gene>
<evidence type="ECO:0008006" key="3">
    <source>
        <dbReference type="Google" id="ProtNLM"/>
    </source>
</evidence>
<evidence type="ECO:0000313" key="2">
    <source>
        <dbReference type="Proteomes" id="UP000041356"/>
    </source>
</evidence>
<proteinExistence type="predicted"/>
<reference evidence="1 2" key="1">
    <citation type="submission" date="2015-03" db="EMBL/GenBank/DDBJ databases">
        <authorList>
            <consortium name="Pathogen Informatics"/>
            <person name="Murphy D."/>
        </authorList>
    </citation>
    <scope>NUCLEOTIDE SEQUENCE [LARGE SCALE GENOMIC DNA]</scope>
    <source>
        <strain evidence="1 2">IP27818</strain>
    </source>
</reference>
<protein>
    <recommendedName>
        <fullName evidence="3">Host cell division inhibitor Icd-like protein</fullName>
    </recommendedName>
</protein>
<dbReference type="Proteomes" id="UP000041356">
    <property type="component" value="Unassembled WGS sequence"/>
</dbReference>
<dbReference type="AlphaFoldDB" id="A0A9P1V4T9"/>
<name>A0A9P1V4T9_YEREN</name>
<sequence>MAGTQHTQIHPKFTYLFLGIPRDLPACTPTVLHAEADTEAEARSKFIDWELTFIAQIRTATASRLQLFFTDDGFMWSYEQRHEVSHA</sequence>